<protein>
    <submittedName>
        <fullName evidence="2">Phage tail tape measure protein</fullName>
    </submittedName>
</protein>
<proteinExistence type="predicted"/>
<evidence type="ECO:0000313" key="2">
    <source>
        <dbReference type="EMBL" id="MBZ7987384.1"/>
    </source>
</evidence>
<accession>A0ABS7WTZ7</accession>
<feature type="non-terminal residue" evidence="2">
    <location>
        <position position="160"/>
    </location>
</feature>
<comment type="caution">
    <text evidence="2">The sequence shown here is derived from an EMBL/GenBank/DDBJ whole genome shotgun (WGS) entry which is preliminary data.</text>
</comment>
<feature type="domain" description="Phage tail tape measure protein" evidence="1">
    <location>
        <begin position="6"/>
        <end position="160"/>
    </location>
</feature>
<evidence type="ECO:0000259" key="1">
    <source>
        <dbReference type="Pfam" id="PF10145"/>
    </source>
</evidence>
<dbReference type="Pfam" id="PF10145">
    <property type="entry name" value="PhageMin_Tail"/>
    <property type="match status" value="1"/>
</dbReference>
<dbReference type="RefSeq" id="WP_263449559.1">
    <property type="nucleotide sequence ID" value="NZ_JACGBB010000007.1"/>
</dbReference>
<keyword evidence="3" id="KW-1185">Reference proteome</keyword>
<name>A0ABS7WTZ7_9BACT</name>
<dbReference type="InterPro" id="IPR010090">
    <property type="entry name" value="Phage_tape_meas"/>
</dbReference>
<reference evidence="2 3" key="1">
    <citation type="submission" date="2020-07" db="EMBL/GenBank/DDBJ databases">
        <title>Transfer of Campylobacter canadensis to the novel genus Avispirillum gen. nov., that also includes two novel species recovered from migratory waterfowl: Avispirillum anseris sp. nov. and Avispirillum brantae sp. nov.</title>
        <authorList>
            <person name="Miller W.G."/>
            <person name="Chapman M.H."/>
            <person name="Yee E."/>
            <person name="Inglis G.D."/>
        </authorList>
    </citation>
    <scope>NUCLEOTIDE SEQUENCE [LARGE SCALE GENOMIC DNA]</scope>
    <source>
        <strain evidence="2 3">L283</strain>
    </source>
</reference>
<dbReference type="EMBL" id="JACGBB010000007">
    <property type="protein sequence ID" value="MBZ7987384.1"/>
    <property type="molecule type" value="Genomic_DNA"/>
</dbReference>
<organism evidence="2 3">
    <name type="scientific">Campylobacter canadensis</name>
    <dbReference type="NCBI Taxonomy" id="449520"/>
    <lineage>
        <taxon>Bacteria</taxon>
        <taxon>Pseudomonadati</taxon>
        <taxon>Campylobacterota</taxon>
        <taxon>Epsilonproteobacteria</taxon>
        <taxon>Campylobacterales</taxon>
        <taxon>Campylobacteraceae</taxon>
        <taxon>Campylobacter</taxon>
    </lineage>
</organism>
<evidence type="ECO:0000313" key="3">
    <source>
        <dbReference type="Proteomes" id="UP000786183"/>
    </source>
</evidence>
<gene>
    <name evidence="2" type="ORF">AVCANL283_04590</name>
</gene>
<sequence>MALGFSTDETSRMLNTLNTHFKLNSKDALSFGDEIFTLSNKFNASSKSIANLTSKISANAKMFSLNAKESAVLSAAFLQVAKDEETAENSINSLNEKLLNITSLGDNLKFSLTNIGINTQQIEIGMKIDPKATLDLFFKRLKNTKKANEKQYNELLSSMF</sequence>
<dbReference type="Proteomes" id="UP000786183">
    <property type="component" value="Unassembled WGS sequence"/>
</dbReference>
<dbReference type="NCBIfam" id="TIGR01760">
    <property type="entry name" value="tape_meas_TP901"/>
    <property type="match status" value="1"/>
</dbReference>